<dbReference type="Proteomes" id="UP000179441">
    <property type="component" value="Unassembled WGS sequence"/>
</dbReference>
<proteinExistence type="predicted"/>
<keyword evidence="3" id="KW-1185">Reference proteome</keyword>
<dbReference type="AlphaFoldDB" id="A0A1S1M1P4"/>
<organism evidence="2 3">
    <name type="scientific">Mycobacteroides chelonae</name>
    <name type="common">Mycobacterium chelonae</name>
    <dbReference type="NCBI Taxonomy" id="1774"/>
    <lineage>
        <taxon>Bacteria</taxon>
        <taxon>Bacillati</taxon>
        <taxon>Actinomycetota</taxon>
        <taxon>Actinomycetes</taxon>
        <taxon>Mycobacteriales</taxon>
        <taxon>Mycobacteriaceae</taxon>
        <taxon>Mycobacteroides</taxon>
    </lineage>
</organism>
<feature type="transmembrane region" description="Helical" evidence="1">
    <location>
        <begin position="12"/>
        <end position="40"/>
    </location>
</feature>
<keyword evidence="1" id="KW-1133">Transmembrane helix</keyword>
<protein>
    <submittedName>
        <fullName evidence="2">Uncharacterized protein</fullName>
    </submittedName>
</protein>
<gene>
    <name evidence="2" type="ORF">BKG84_26485</name>
</gene>
<sequence>MDGDIVRRYLPIAGLLTGAAVSSLAVYLYVLTPVLLGLLAAASAISPKSRPFAIGMLAAAAGSIVFMIVLAIGQTVVAPGTSTYGP</sequence>
<comment type="caution">
    <text evidence="2">The sequence shown here is derived from an EMBL/GenBank/DDBJ whole genome shotgun (WGS) entry which is preliminary data.</text>
</comment>
<evidence type="ECO:0000313" key="3">
    <source>
        <dbReference type="Proteomes" id="UP000179441"/>
    </source>
</evidence>
<evidence type="ECO:0000256" key="1">
    <source>
        <dbReference type="SAM" id="Phobius"/>
    </source>
</evidence>
<name>A0A1S1M1P4_MYCCH</name>
<evidence type="ECO:0000313" key="2">
    <source>
        <dbReference type="EMBL" id="OHU75815.1"/>
    </source>
</evidence>
<reference evidence="2 3" key="1">
    <citation type="submission" date="2016-10" db="EMBL/GenBank/DDBJ databases">
        <title>Evaluation of Human, Veterinary and Environmental Mycobacterium chelonae Isolates by Core Genome Phylogenomic Analysis, Targeted Gene Comparison, and Anti-microbial Susceptibility Patterns: A Tale of Mistaken Identities.</title>
        <authorList>
            <person name="Fogelson S.B."/>
            <person name="Camus A.C."/>
            <person name="Lorenz W."/>
            <person name="Vasireddy R."/>
            <person name="Vasireddy S."/>
            <person name="Smith T."/>
            <person name="Brown-Elliott B.A."/>
            <person name="Wallace R.J.Jr."/>
            <person name="Hasan N.A."/>
            <person name="Reischl U."/>
            <person name="Sanchez S."/>
        </authorList>
    </citation>
    <scope>NUCLEOTIDE SEQUENCE [LARGE SCALE GENOMIC DNA]</scope>
    <source>
        <strain evidence="2 3">15518</strain>
    </source>
</reference>
<keyword evidence="1" id="KW-0812">Transmembrane</keyword>
<accession>A0A1S1M1P4</accession>
<dbReference type="EMBL" id="MLIS01000099">
    <property type="protein sequence ID" value="OHU75815.1"/>
    <property type="molecule type" value="Genomic_DNA"/>
</dbReference>
<feature type="transmembrane region" description="Helical" evidence="1">
    <location>
        <begin position="52"/>
        <end position="77"/>
    </location>
</feature>
<keyword evidence="1" id="KW-0472">Membrane</keyword>